<dbReference type="InterPro" id="IPR029061">
    <property type="entry name" value="THDP-binding"/>
</dbReference>
<comment type="similarity">
    <text evidence="4">Belongs to the BCKDHA family.</text>
</comment>
<dbReference type="InterPro" id="IPR001017">
    <property type="entry name" value="DH_E1"/>
</dbReference>
<dbReference type="SUPFAM" id="SSF52518">
    <property type="entry name" value="Thiamin diphosphate-binding fold (THDP-binding)"/>
    <property type="match status" value="1"/>
</dbReference>
<dbReference type="EC" id="1.2.4.4" evidence="4"/>
<feature type="domain" description="Dehydrogenase E1 component" evidence="5">
    <location>
        <begin position="38"/>
        <end position="319"/>
    </location>
</feature>
<evidence type="ECO:0000256" key="1">
    <source>
        <dbReference type="ARBA" id="ARBA00001964"/>
    </source>
</evidence>
<dbReference type="GO" id="GO:0003863">
    <property type="term" value="F:branched-chain 2-oxo acid dehydrogenase activity"/>
    <property type="evidence" value="ECO:0007669"/>
    <property type="project" value="UniProtKB-EC"/>
</dbReference>
<comment type="function">
    <text evidence="4">The branched-chain alpha-keto dehydrogenase complex catalyzes the overall conversion of alpha-keto acids to acyl-CoA and CO(2). It contains multiple copies of three enzymatic components: branched-chain alpha-keto acid decarboxylase (E1), lipoamide acyltransferase (E2) and lipoamide dehydrogenase (E3).</text>
</comment>
<dbReference type="Gene3D" id="3.40.50.970">
    <property type="match status" value="1"/>
</dbReference>
<dbReference type="InterPro" id="IPR050771">
    <property type="entry name" value="Alpha-ketoacid_DH_E1_comp"/>
</dbReference>
<organism evidence="6 7">
    <name type="scientific">candidate division WOR-3 bacterium</name>
    <dbReference type="NCBI Taxonomy" id="2052148"/>
    <lineage>
        <taxon>Bacteria</taxon>
        <taxon>Bacteria division WOR-3</taxon>
    </lineage>
</organism>
<dbReference type="CDD" id="cd02000">
    <property type="entry name" value="TPP_E1_PDC_ADC_BCADC"/>
    <property type="match status" value="1"/>
</dbReference>
<evidence type="ECO:0000256" key="2">
    <source>
        <dbReference type="ARBA" id="ARBA00023002"/>
    </source>
</evidence>
<dbReference type="EMBL" id="WJKJ01000269">
    <property type="protein sequence ID" value="MBD3365158.1"/>
    <property type="molecule type" value="Genomic_DNA"/>
</dbReference>
<dbReference type="AlphaFoldDB" id="A0A9D5QCY1"/>
<keyword evidence="3 4" id="KW-0786">Thiamine pyrophosphate</keyword>
<dbReference type="PANTHER" id="PTHR43380">
    <property type="entry name" value="2-OXOISOVALERATE DEHYDROGENASE SUBUNIT ALPHA, MITOCHONDRIAL"/>
    <property type="match status" value="1"/>
</dbReference>
<evidence type="ECO:0000313" key="7">
    <source>
        <dbReference type="Proteomes" id="UP000630660"/>
    </source>
</evidence>
<dbReference type="GO" id="GO:0009083">
    <property type="term" value="P:branched-chain amino acid catabolic process"/>
    <property type="evidence" value="ECO:0007669"/>
    <property type="project" value="TreeGrafter"/>
</dbReference>
<dbReference type="Pfam" id="PF00676">
    <property type="entry name" value="E1_dh"/>
    <property type="match status" value="1"/>
</dbReference>
<evidence type="ECO:0000256" key="3">
    <source>
        <dbReference type="ARBA" id="ARBA00023052"/>
    </source>
</evidence>
<comment type="catalytic activity">
    <reaction evidence="4">
        <text>N(6)-[(R)-lipoyl]-L-lysyl-[protein] + 3-methyl-2-oxobutanoate + H(+) = N(6)-[(R)-S(8)-2-methylpropanoyldihydrolipoyl]-L-lysyl-[protein] + CO2</text>
        <dbReference type="Rhea" id="RHEA:13457"/>
        <dbReference type="Rhea" id="RHEA-COMP:10474"/>
        <dbReference type="Rhea" id="RHEA-COMP:10497"/>
        <dbReference type="ChEBI" id="CHEBI:11851"/>
        <dbReference type="ChEBI" id="CHEBI:15378"/>
        <dbReference type="ChEBI" id="CHEBI:16526"/>
        <dbReference type="ChEBI" id="CHEBI:83099"/>
        <dbReference type="ChEBI" id="CHEBI:83142"/>
        <dbReference type="EC" id="1.2.4.4"/>
    </reaction>
</comment>
<feature type="non-terminal residue" evidence="6">
    <location>
        <position position="320"/>
    </location>
</feature>
<name>A0A9D5QCY1_UNCW3</name>
<keyword evidence="2 4" id="KW-0560">Oxidoreductase</keyword>
<evidence type="ECO:0000259" key="5">
    <source>
        <dbReference type="Pfam" id="PF00676"/>
    </source>
</evidence>
<gene>
    <name evidence="6" type="ORF">GF359_08080</name>
</gene>
<sequence length="320" mass="35722">MAECASPDLIQYLDYEGKPIKEFFDPFTEADLKKMYYTMAVSRAADEKGANLVRQGKSFFYAQAAGHEAAQVASVWALEDQDWIFPYHRSVPALFSRGFTLTEFFLEVMGKADAVNKGRQMPNHSGKRSLKLVTPSSTVGNQIPQAVGTAFASKLKGEDAVSVVYFGEGATSQGDFHVGMNFAGVYKTPTIFFCENNQYAISVPMRLQAAAQTISMEACGYEFPGFQVDGNDFMAVYLTTKKVVERGRRGEGPSLIEAMTYRIGAHSSSDDVARYRTDDELKGWLEKGPIKRLLGYMKHKGFYTEDWQRQTDKKVANDIQ</sequence>
<comment type="caution">
    <text evidence="6">The sequence shown here is derived from an EMBL/GenBank/DDBJ whole genome shotgun (WGS) entry which is preliminary data.</text>
</comment>
<dbReference type="PANTHER" id="PTHR43380:SF1">
    <property type="entry name" value="2-OXOISOVALERATE DEHYDROGENASE SUBUNIT ALPHA, MITOCHONDRIAL"/>
    <property type="match status" value="1"/>
</dbReference>
<evidence type="ECO:0000256" key="4">
    <source>
        <dbReference type="RuleBase" id="RU365014"/>
    </source>
</evidence>
<dbReference type="Proteomes" id="UP000630660">
    <property type="component" value="Unassembled WGS sequence"/>
</dbReference>
<evidence type="ECO:0000313" key="6">
    <source>
        <dbReference type="EMBL" id="MBD3365158.1"/>
    </source>
</evidence>
<reference evidence="6" key="1">
    <citation type="submission" date="2019-11" db="EMBL/GenBank/DDBJ databases">
        <title>Microbial mats filling the niche in hypersaline microbial mats.</title>
        <authorList>
            <person name="Wong H.L."/>
            <person name="Macleod F.I."/>
            <person name="White R.A. III"/>
            <person name="Burns B.P."/>
        </authorList>
    </citation>
    <scope>NUCLEOTIDE SEQUENCE</scope>
    <source>
        <strain evidence="6">Bin_327</strain>
    </source>
</reference>
<accession>A0A9D5QCY1</accession>
<comment type="cofactor">
    <cofactor evidence="1 4">
        <name>thiamine diphosphate</name>
        <dbReference type="ChEBI" id="CHEBI:58937"/>
    </cofactor>
</comment>
<proteinExistence type="inferred from homology"/>
<protein>
    <recommendedName>
        <fullName evidence="4">2-oxoisovalerate dehydrogenase subunit alpha</fullName>
        <ecNumber evidence="4">1.2.4.4</ecNumber>
    </recommendedName>
    <alternativeName>
        <fullName evidence="4">Branched-chain alpha-keto acid dehydrogenase E1 component alpha chain</fullName>
    </alternativeName>
</protein>